<evidence type="ECO:0000313" key="2">
    <source>
        <dbReference type="Proteomes" id="UP001301958"/>
    </source>
</evidence>
<name>A0AAN7BXB2_9PEZI</name>
<dbReference type="EMBL" id="MU865295">
    <property type="protein sequence ID" value="KAK4231022.1"/>
    <property type="molecule type" value="Genomic_DNA"/>
</dbReference>
<dbReference type="Proteomes" id="UP001301958">
    <property type="component" value="Unassembled WGS sequence"/>
</dbReference>
<accession>A0AAN7BXB2</accession>
<comment type="caution">
    <text evidence="1">The sequence shown here is derived from an EMBL/GenBank/DDBJ whole genome shotgun (WGS) entry which is preliminary data.</text>
</comment>
<reference evidence="1" key="2">
    <citation type="submission" date="2023-05" db="EMBL/GenBank/DDBJ databases">
        <authorList>
            <consortium name="Lawrence Berkeley National Laboratory"/>
            <person name="Steindorff A."/>
            <person name="Hensen N."/>
            <person name="Bonometti L."/>
            <person name="Westerberg I."/>
            <person name="Brannstrom I.O."/>
            <person name="Guillou S."/>
            <person name="Cros-Aarteil S."/>
            <person name="Calhoun S."/>
            <person name="Haridas S."/>
            <person name="Kuo A."/>
            <person name="Mondo S."/>
            <person name="Pangilinan J."/>
            <person name="Riley R."/>
            <person name="Labutti K."/>
            <person name="Andreopoulos B."/>
            <person name="Lipzen A."/>
            <person name="Chen C."/>
            <person name="Yanf M."/>
            <person name="Daum C."/>
            <person name="Ng V."/>
            <person name="Clum A."/>
            <person name="Ohm R."/>
            <person name="Martin F."/>
            <person name="Silar P."/>
            <person name="Natvig D."/>
            <person name="Lalanne C."/>
            <person name="Gautier V."/>
            <person name="Ament-Velasquez S.L."/>
            <person name="Kruys A."/>
            <person name="Hutchinson M.I."/>
            <person name="Powell A.J."/>
            <person name="Barry K."/>
            <person name="Miller A.N."/>
            <person name="Grigoriev I.V."/>
            <person name="Debuchy R."/>
            <person name="Gladieux P."/>
            <person name="Thoren M.H."/>
            <person name="Johannesson H."/>
        </authorList>
    </citation>
    <scope>NUCLEOTIDE SEQUENCE</scope>
    <source>
        <strain evidence="1">CBS 990.96</strain>
    </source>
</reference>
<organism evidence="1 2">
    <name type="scientific">Podospora fimiseda</name>
    <dbReference type="NCBI Taxonomy" id="252190"/>
    <lineage>
        <taxon>Eukaryota</taxon>
        <taxon>Fungi</taxon>
        <taxon>Dikarya</taxon>
        <taxon>Ascomycota</taxon>
        <taxon>Pezizomycotina</taxon>
        <taxon>Sordariomycetes</taxon>
        <taxon>Sordariomycetidae</taxon>
        <taxon>Sordariales</taxon>
        <taxon>Podosporaceae</taxon>
        <taxon>Podospora</taxon>
    </lineage>
</organism>
<dbReference type="AlphaFoldDB" id="A0AAN7BXB2"/>
<gene>
    <name evidence="1" type="ORF">QBC38DRAFT_467634</name>
</gene>
<sequence length="276" mass="30443">MAVQGPQRLHEKKMDPKKPGYPPDLFWLLFIEPFDLESHPHKRKTRYILHTVSMISIRTIVTSAIAVMAVPANAGIINLVGPLIYKTVLISGPAQLIDLITGPLIVVNQGPFPEVIQRLTDVINSTNEAAEQINGLEVLTEGGDNPSEVADYYTEFVAHQISMLNLLREKAGLFTLVPLIGQPMTAILRDGQISSDGLGAKIEAAIDPSYGNLNTNVIAARGRLNSWYNQTVDSYNGLIGLRRRGEYKDNGEANFFVAWVISKIGSRVRRDPCIKL</sequence>
<dbReference type="Pfam" id="PF17615">
    <property type="entry name" value="C166"/>
    <property type="match status" value="1"/>
</dbReference>
<evidence type="ECO:0000313" key="1">
    <source>
        <dbReference type="EMBL" id="KAK4231022.1"/>
    </source>
</evidence>
<proteinExistence type="predicted"/>
<protein>
    <submittedName>
        <fullName evidence="1">Uncharacterized protein</fullName>
    </submittedName>
</protein>
<keyword evidence="2" id="KW-1185">Reference proteome</keyword>
<reference evidence="1" key="1">
    <citation type="journal article" date="2023" name="Mol. Phylogenet. Evol.">
        <title>Genome-scale phylogeny and comparative genomics of the fungal order Sordariales.</title>
        <authorList>
            <person name="Hensen N."/>
            <person name="Bonometti L."/>
            <person name="Westerberg I."/>
            <person name="Brannstrom I.O."/>
            <person name="Guillou S."/>
            <person name="Cros-Aarteil S."/>
            <person name="Calhoun S."/>
            <person name="Haridas S."/>
            <person name="Kuo A."/>
            <person name="Mondo S."/>
            <person name="Pangilinan J."/>
            <person name="Riley R."/>
            <person name="LaButti K."/>
            <person name="Andreopoulos B."/>
            <person name="Lipzen A."/>
            <person name="Chen C."/>
            <person name="Yan M."/>
            <person name="Daum C."/>
            <person name="Ng V."/>
            <person name="Clum A."/>
            <person name="Steindorff A."/>
            <person name="Ohm R.A."/>
            <person name="Martin F."/>
            <person name="Silar P."/>
            <person name="Natvig D.O."/>
            <person name="Lalanne C."/>
            <person name="Gautier V."/>
            <person name="Ament-Velasquez S.L."/>
            <person name="Kruys A."/>
            <person name="Hutchinson M.I."/>
            <person name="Powell A.J."/>
            <person name="Barry K."/>
            <person name="Miller A.N."/>
            <person name="Grigoriev I.V."/>
            <person name="Debuchy R."/>
            <person name="Gladieux P."/>
            <person name="Hiltunen Thoren M."/>
            <person name="Johannesson H."/>
        </authorList>
    </citation>
    <scope>NUCLEOTIDE SEQUENCE</scope>
    <source>
        <strain evidence="1">CBS 990.96</strain>
    </source>
</reference>